<dbReference type="InterPro" id="IPR010982">
    <property type="entry name" value="Lambda_DNA-bd_dom_sf"/>
</dbReference>
<dbReference type="RefSeq" id="WP_131897982.1">
    <property type="nucleotide sequence ID" value="NZ_SMKZ01000032.1"/>
</dbReference>
<accession>A0A4R5CZN3</accession>
<dbReference type="Pfam" id="PF13560">
    <property type="entry name" value="HTH_31"/>
    <property type="match status" value="1"/>
</dbReference>
<dbReference type="EMBL" id="SMKZ01000032">
    <property type="protein sequence ID" value="TDE03425.1"/>
    <property type="molecule type" value="Genomic_DNA"/>
</dbReference>
<organism evidence="2 3">
    <name type="scientific">Jiangella asiatica</name>
    <dbReference type="NCBI Taxonomy" id="2530372"/>
    <lineage>
        <taxon>Bacteria</taxon>
        <taxon>Bacillati</taxon>
        <taxon>Actinomycetota</taxon>
        <taxon>Actinomycetes</taxon>
        <taxon>Jiangellales</taxon>
        <taxon>Jiangellaceae</taxon>
        <taxon>Jiangella</taxon>
    </lineage>
</organism>
<proteinExistence type="predicted"/>
<reference evidence="2 3" key="1">
    <citation type="submission" date="2019-03" db="EMBL/GenBank/DDBJ databases">
        <title>Draft genome sequences of novel Actinobacteria.</title>
        <authorList>
            <person name="Sahin N."/>
            <person name="Ay H."/>
            <person name="Saygin H."/>
        </authorList>
    </citation>
    <scope>NUCLEOTIDE SEQUENCE [LARGE SCALE GENOMIC DNA]</scope>
    <source>
        <strain evidence="2 3">5K138</strain>
    </source>
</reference>
<dbReference type="SUPFAM" id="SSF47413">
    <property type="entry name" value="lambda repressor-like DNA-binding domains"/>
    <property type="match status" value="1"/>
</dbReference>
<evidence type="ECO:0000313" key="2">
    <source>
        <dbReference type="EMBL" id="TDE03425.1"/>
    </source>
</evidence>
<dbReference type="AlphaFoldDB" id="A0A4R5CZN3"/>
<evidence type="ECO:0000313" key="3">
    <source>
        <dbReference type="Proteomes" id="UP000294739"/>
    </source>
</evidence>
<dbReference type="SMART" id="SM00530">
    <property type="entry name" value="HTH_XRE"/>
    <property type="match status" value="1"/>
</dbReference>
<dbReference type="Proteomes" id="UP000294739">
    <property type="component" value="Unassembled WGS sequence"/>
</dbReference>
<protein>
    <submittedName>
        <fullName evidence="2">XRE family transcriptional regulator</fullName>
    </submittedName>
</protein>
<dbReference type="GO" id="GO:0003677">
    <property type="term" value="F:DNA binding"/>
    <property type="evidence" value="ECO:0007669"/>
    <property type="project" value="InterPro"/>
</dbReference>
<name>A0A4R5CZN3_9ACTN</name>
<gene>
    <name evidence="2" type="ORF">E1269_20520</name>
</gene>
<keyword evidence="3" id="KW-1185">Reference proteome</keyword>
<feature type="domain" description="HTH cro/C1-type" evidence="1">
    <location>
        <begin position="29"/>
        <end position="84"/>
    </location>
</feature>
<comment type="caution">
    <text evidence="2">The sequence shown here is derived from an EMBL/GenBank/DDBJ whole genome shotgun (WGS) entry which is preliminary data.</text>
</comment>
<dbReference type="OrthoDB" id="8438314at2"/>
<sequence length="143" mass="15789">MRRDRREKVAYGEPVARRGEVRGAFAETVRSARTRAGLTLAQAADATGVSRATLIRWENGEITEPVLSQLKAFIAAMDVPAEDILRALELLPSERPTSVPVPARMTNEELLDEVGKRMNGALEQRARAALADLEAQKRRRRAG</sequence>
<dbReference type="CDD" id="cd00093">
    <property type="entry name" value="HTH_XRE"/>
    <property type="match status" value="1"/>
</dbReference>
<dbReference type="Gene3D" id="1.10.260.40">
    <property type="entry name" value="lambda repressor-like DNA-binding domains"/>
    <property type="match status" value="1"/>
</dbReference>
<dbReference type="InParanoid" id="A0A4R5CZN3"/>
<dbReference type="PROSITE" id="PS50943">
    <property type="entry name" value="HTH_CROC1"/>
    <property type="match status" value="1"/>
</dbReference>
<evidence type="ECO:0000259" key="1">
    <source>
        <dbReference type="PROSITE" id="PS50943"/>
    </source>
</evidence>
<dbReference type="InterPro" id="IPR001387">
    <property type="entry name" value="Cro/C1-type_HTH"/>
</dbReference>